<proteinExistence type="predicted"/>
<evidence type="ECO:0000313" key="2">
    <source>
        <dbReference type="Proteomes" id="UP000266723"/>
    </source>
</evidence>
<comment type="caution">
    <text evidence="1">The sequence shown here is derived from an EMBL/GenBank/DDBJ whole genome shotgun (WGS) entry which is preliminary data.</text>
</comment>
<reference evidence="1 2" key="1">
    <citation type="journal article" date="2020" name="BMC Genomics">
        <title>Intraspecific diversification of the crop wild relative Brassica cretica Lam. using demographic model selection.</title>
        <authorList>
            <person name="Kioukis A."/>
            <person name="Michalopoulou V.A."/>
            <person name="Briers L."/>
            <person name="Pirintsos S."/>
            <person name="Studholme D.J."/>
            <person name="Pavlidis P."/>
            <person name="Sarris P.F."/>
        </authorList>
    </citation>
    <scope>NUCLEOTIDE SEQUENCE [LARGE SCALE GENOMIC DNA]</scope>
    <source>
        <strain evidence="2">cv. PFS-1207/04</strain>
    </source>
</reference>
<dbReference type="EMBL" id="QGKV02000832">
    <property type="protein sequence ID" value="KAF3547375.1"/>
    <property type="molecule type" value="Genomic_DNA"/>
</dbReference>
<name>A0ABQ7C595_BRACR</name>
<gene>
    <name evidence="1" type="ORF">DY000_02007304</name>
</gene>
<accession>A0ABQ7C595</accession>
<sequence length="294" mass="33813">MIDNNPGESIDCSPATEIFVLPEHCYPSFAINSQHPTSIDYQYDSMIDREGKYSISSCADDSYHESFAVDIALPEMRSNWYDENYHKEKMIENRGPHMDDEGVFHTSQTINESTSIDSDVKPSIDIHHIPDSIGLEQVKEQRREIQEIRCRFEGYDVEQPSRTTRRDPEGKSRAMDGRLLNISKEDVADIIAMNGPRSFFHRDEYGIYKDKDGYARAADGIIIPVSREDIRAILERSAMVGHTHISIPEYAEVPTTTMPEHNTYSKTEIYELVEGIYRAIRTVDDYFTNRLDDI</sequence>
<evidence type="ECO:0000313" key="1">
    <source>
        <dbReference type="EMBL" id="KAF3547375.1"/>
    </source>
</evidence>
<keyword evidence="2" id="KW-1185">Reference proteome</keyword>
<protein>
    <submittedName>
        <fullName evidence="1">Uncharacterized protein</fullName>
    </submittedName>
</protein>
<organism evidence="1 2">
    <name type="scientific">Brassica cretica</name>
    <name type="common">Mustard</name>
    <dbReference type="NCBI Taxonomy" id="69181"/>
    <lineage>
        <taxon>Eukaryota</taxon>
        <taxon>Viridiplantae</taxon>
        <taxon>Streptophyta</taxon>
        <taxon>Embryophyta</taxon>
        <taxon>Tracheophyta</taxon>
        <taxon>Spermatophyta</taxon>
        <taxon>Magnoliopsida</taxon>
        <taxon>eudicotyledons</taxon>
        <taxon>Gunneridae</taxon>
        <taxon>Pentapetalae</taxon>
        <taxon>rosids</taxon>
        <taxon>malvids</taxon>
        <taxon>Brassicales</taxon>
        <taxon>Brassicaceae</taxon>
        <taxon>Brassiceae</taxon>
        <taxon>Brassica</taxon>
    </lineage>
</organism>
<dbReference type="Proteomes" id="UP000266723">
    <property type="component" value="Unassembled WGS sequence"/>
</dbReference>